<dbReference type="Gene3D" id="2.50.20.10">
    <property type="entry name" value="Lipoprotein localisation LolA/LolB/LppX"/>
    <property type="match status" value="1"/>
</dbReference>
<dbReference type="SUPFAM" id="SSF89392">
    <property type="entry name" value="Prokaryotic lipoproteins and lipoprotein localization factors"/>
    <property type="match status" value="1"/>
</dbReference>
<keyword evidence="2" id="KW-0472">Membrane</keyword>
<organism evidence="3 4">
    <name type="scientific">Candidatus Liberibacter ctenarytainae</name>
    <dbReference type="NCBI Taxonomy" id="2020335"/>
    <lineage>
        <taxon>Bacteria</taxon>
        <taxon>Pseudomonadati</taxon>
        <taxon>Pseudomonadota</taxon>
        <taxon>Alphaproteobacteria</taxon>
        <taxon>Hyphomicrobiales</taxon>
        <taxon>Rhizobiaceae</taxon>
        <taxon>Liberibacter</taxon>
    </lineage>
</organism>
<name>A0A937AJS3_9HYPH</name>
<keyword evidence="2" id="KW-1133">Transmembrane helix</keyword>
<reference evidence="3" key="1">
    <citation type="submission" date="2019-02" db="EMBL/GenBank/DDBJ databases">
        <title>A novel Candidatus Liberibacter species associated with the New Zealand native fuchsia psyllid, Ctenarytaina fuchsiae.</title>
        <authorList>
            <person name="Thompson S.M."/>
            <person name="Jorgensen N."/>
            <person name="David C."/>
            <person name="Bulman S.R."/>
            <person name="Smith G.R."/>
        </authorList>
    </citation>
    <scope>NUCLEOTIDE SEQUENCE</scope>
    <source>
        <strain evidence="3">Oxford</strain>
    </source>
</reference>
<comment type="caution">
    <text evidence="3">The sequence shown here is derived from an EMBL/GenBank/DDBJ whole genome shotgun (WGS) entry which is preliminary data.</text>
</comment>
<dbReference type="PANTHER" id="PTHR35869:SF1">
    <property type="entry name" value="OUTER-MEMBRANE LIPOPROTEIN CARRIER PROTEIN"/>
    <property type="match status" value="1"/>
</dbReference>
<sequence length="206" mass="24211">MFYNKVRKSILIYFVFFYHVIFCSYAYSFSEIEEKSIQKTLNYFLSIKTIKGEFVQNDINGHKIRGEFYMARPSKFYFKYSDPPYKYIISDGSNIALYNGKLENWSVYSLSSTAFSIIFSEKWDDLYKGIQGIETNDSFVTIVFGKSQTENLVSLTFSKPLYRLVNWKIFDDSGGDTSVEILKYKKNVVIPPQLFVIPYDRIHELE</sequence>
<dbReference type="InterPro" id="IPR004564">
    <property type="entry name" value="OM_lipoprot_carrier_LolA-like"/>
</dbReference>
<keyword evidence="2" id="KW-0812">Transmembrane</keyword>
<evidence type="ECO:0000256" key="2">
    <source>
        <dbReference type="SAM" id="Phobius"/>
    </source>
</evidence>
<keyword evidence="1" id="KW-0732">Signal</keyword>
<accession>A0A937AJS3</accession>
<dbReference type="CDD" id="cd16325">
    <property type="entry name" value="LolA"/>
    <property type="match status" value="1"/>
</dbReference>
<protein>
    <submittedName>
        <fullName evidence="3">Outer membrane lipoprotein carrier protein LolA</fullName>
    </submittedName>
</protein>
<dbReference type="Pfam" id="PF03548">
    <property type="entry name" value="LolA"/>
    <property type="match status" value="1"/>
</dbReference>
<dbReference type="AlphaFoldDB" id="A0A937AJS3"/>
<evidence type="ECO:0000313" key="4">
    <source>
        <dbReference type="Proteomes" id="UP000736856"/>
    </source>
</evidence>
<evidence type="ECO:0000256" key="1">
    <source>
        <dbReference type="ARBA" id="ARBA00022729"/>
    </source>
</evidence>
<dbReference type="InterPro" id="IPR029046">
    <property type="entry name" value="LolA/LolB/LppX"/>
</dbReference>
<keyword evidence="3" id="KW-0449">Lipoprotein</keyword>
<proteinExistence type="predicted"/>
<evidence type="ECO:0000313" key="3">
    <source>
        <dbReference type="EMBL" id="MBL0848746.1"/>
    </source>
</evidence>
<gene>
    <name evidence="3" type="ORF">EU981_01390</name>
</gene>
<feature type="transmembrane region" description="Helical" evidence="2">
    <location>
        <begin position="12"/>
        <end position="30"/>
    </location>
</feature>
<dbReference type="PANTHER" id="PTHR35869">
    <property type="entry name" value="OUTER-MEMBRANE LIPOPROTEIN CARRIER PROTEIN"/>
    <property type="match status" value="1"/>
</dbReference>
<dbReference type="Proteomes" id="UP000736856">
    <property type="component" value="Unassembled WGS sequence"/>
</dbReference>
<dbReference type="EMBL" id="SEOL01000001">
    <property type="protein sequence ID" value="MBL0848746.1"/>
    <property type="molecule type" value="Genomic_DNA"/>
</dbReference>